<evidence type="ECO:0000256" key="1">
    <source>
        <dbReference type="SAM" id="MobiDB-lite"/>
    </source>
</evidence>
<feature type="region of interest" description="Disordered" evidence="1">
    <location>
        <begin position="83"/>
        <end position="110"/>
    </location>
</feature>
<keyword evidence="3" id="KW-1185">Reference proteome</keyword>
<organism evidence="2 3">
    <name type="scientific">Hypothenemus hampei</name>
    <name type="common">Coffee berry borer</name>
    <dbReference type="NCBI Taxonomy" id="57062"/>
    <lineage>
        <taxon>Eukaryota</taxon>
        <taxon>Metazoa</taxon>
        <taxon>Ecdysozoa</taxon>
        <taxon>Arthropoda</taxon>
        <taxon>Hexapoda</taxon>
        <taxon>Insecta</taxon>
        <taxon>Pterygota</taxon>
        <taxon>Neoptera</taxon>
        <taxon>Endopterygota</taxon>
        <taxon>Coleoptera</taxon>
        <taxon>Polyphaga</taxon>
        <taxon>Cucujiformia</taxon>
        <taxon>Curculionidae</taxon>
        <taxon>Scolytinae</taxon>
        <taxon>Hypothenemus</taxon>
    </lineage>
</organism>
<dbReference type="AlphaFoldDB" id="A0ABD1FG82"/>
<dbReference type="EMBL" id="JBDJPC010000001">
    <property type="protein sequence ID" value="KAL1518301.1"/>
    <property type="molecule type" value="Genomic_DNA"/>
</dbReference>
<accession>A0ABD1FG82</accession>
<protein>
    <submittedName>
        <fullName evidence="2">Uncharacterized protein</fullName>
    </submittedName>
</protein>
<evidence type="ECO:0000313" key="3">
    <source>
        <dbReference type="Proteomes" id="UP001566132"/>
    </source>
</evidence>
<name>A0ABD1FG82_HYPHA</name>
<gene>
    <name evidence="2" type="ORF">ABEB36_001943</name>
</gene>
<dbReference type="Proteomes" id="UP001566132">
    <property type="component" value="Unassembled WGS sequence"/>
</dbReference>
<sequence length="110" mass="12237">MANTVSRKTRDMACARVEQRLQQQQQQERYEFSNFMEELPNGRLPAPPLRAQFPRVNDTWKVFSMMVFLSCSCCRGFTDDEMERTSGAAGAGDKENAPGGGGSSSSSDFL</sequence>
<reference evidence="2 3" key="1">
    <citation type="submission" date="2024-05" db="EMBL/GenBank/DDBJ databases">
        <title>Genetic variation in Jamaican populations of the coffee berry borer (Hypothenemus hampei).</title>
        <authorList>
            <person name="Errbii M."/>
            <person name="Myrie A."/>
        </authorList>
    </citation>
    <scope>NUCLEOTIDE SEQUENCE [LARGE SCALE GENOMIC DNA]</scope>
    <source>
        <strain evidence="2">JA-Hopewell-2020-01-JO</strain>
        <tissue evidence="2">Whole body</tissue>
    </source>
</reference>
<proteinExistence type="predicted"/>
<evidence type="ECO:0000313" key="2">
    <source>
        <dbReference type="EMBL" id="KAL1518301.1"/>
    </source>
</evidence>
<comment type="caution">
    <text evidence="2">The sequence shown here is derived from an EMBL/GenBank/DDBJ whole genome shotgun (WGS) entry which is preliminary data.</text>
</comment>